<dbReference type="Gene3D" id="3.30.70.360">
    <property type="match status" value="1"/>
</dbReference>
<dbReference type="PIRSF" id="PIRSF037215">
    <property type="entry name" value="Peptidase_M20B"/>
    <property type="match status" value="1"/>
</dbReference>
<accession>A0ABW3I791</accession>
<evidence type="ECO:0000256" key="5">
    <source>
        <dbReference type="NCBIfam" id="TIGR01882"/>
    </source>
</evidence>
<protein>
    <recommendedName>
        <fullName evidence="5">Peptidase T</fullName>
        <ecNumber evidence="5">3.4.11.4</ecNumber>
    </recommendedName>
</protein>
<dbReference type="NCBIfam" id="TIGR01882">
    <property type="entry name" value="peptidase-T"/>
    <property type="match status" value="1"/>
</dbReference>
<evidence type="ECO:0000256" key="2">
    <source>
        <dbReference type="ARBA" id="ARBA00022723"/>
    </source>
</evidence>
<keyword evidence="7" id="KW-0031">Aminopeptidase</keyword>
<dbReference type="Gene3D" id="3.40.630.10">
    <property type="entry name" value="Zn peptidases"/>
    <property type="match status" value="1"/>
</dbReference>
<feature type="domain" description="Peptidase M20 dimerisation" evidence="6">
    <location>
        <begin position="214"/>
        <end position="313"/>
    </location>
</feature>
<keyword evidence="7" id="KW-0645">Protease</keyword>
<dbReference type="InterPro" id="IPR001261">
    <property type="entry name" value="ArgE/DapE_CS"/>
</dbReference>
<dbReference type="RefSeq" id="WP_380818515.1">
    <property type="nucleotide sequence ID" value="NZ_JBHTJN010000004.1"/>
</dbReference>
<comment type="caution">
    <text evidence="7">The sequence shown here is derived from an EMBL/GenBank/DDBJ whole genome shotgun (WGS) entry which is preliminary data.</text>
</comment>
<evidence type="ECO:0000313" key="8">
    <source>
        <dbReference type="Proteomes" id="UP001596996"/>
    </source>
</evidence>
<evidence type="ECO:0000256" key="3">
    <source>
        <dbReference type="ARBA" id="ARBA00022801"/>
    </source>
</evidence>
<keyword evidence="2" id="KW-0479">Metal-binding</keyword>
<reference evidence="8" key="1">
    <citation type="journal article" date="2019" name="Int. J. Syst. Evol. Microbiol.">
        <title>The Global Catalogue of Microorganisms (GCM) 10K type strain sequencing project: providing services to taxonomists for standard genome sequencing and annotation.</title>
        <authorList>
            <consortium name="The Broad Institute Genomics Platform"/>
            <consortium name="The Broad Institute Genome Sequencing Center for Infectious Disease"/>
            <person name="Wu L."/>
            <person name="Ma J."/>
        </authorList>
    </citation>
    <scope>NUCLEOTIDE SEQUENCE [LARGE SCALE GENOMIC DNA]</scope>
    <source>
        <strain evidence="8">CCUG 61707</strain>
    </source>
</reference>
<organism evidence="7 8">
    <name type="scientific">Seminibacterium arietis</name>
    <dbReference type="NCBI Taxonomy" id="1173502"/>
    <lineage>
        <taxon>Bacteria</taxon>
        <taxon>Pseudomonadati</taxon>
        <taxon>Pseudomonadota</taxon>
        <taxon>Gammaproteobacteria</taxon>
        <taxon>Pasteurellales</taxon>
        <taxon>Pasteurellaceae</taxon>
        <taxon>Seminibacterium</taxon>
    </lineage>
</organism>
<dbReference type="InterPro" id="IPR011650">
    <property type="entry name" value="Peptidase_M20_dimer"/>
</dbReference>
<evidence type="ECO:0000313" key="7">
    <source>
        <dbReference type="EMBL" id="MFD0965583.1"/>
    </source>
</evidence>
<evidence type="ECO:0000259" key="6">
    <source>
        <dbReference type="Pfam" id="PF07687"/>
    </source>
</evidence>
<dbReference type="PANTHER" id="PTHR42994:SF1">
    <property type="entry name" value="PEPTIDASE T"/>
    <property type="match status" value="1"/>
</dbReference>
<comment type="cofactor">
    <cofactor evidence="1">
        <name>Zn(2+)</name>
        <dbReference type="ChEBI" id="CHEBI:29105"/>
    </cofactor>
</comment>
<dbReference type="NCBIfam" id="NF003976">
    <property type="entry name" value="PRK05469.1"/>
    <property type="match status" value="1"/>
</dbReference>
<dbReference type="PANTHER" id="PTHR42994">
    <property type="entry name" value="PEPTIDASE T"/>
    <property type="match status" value="1"/>
</dbReference>
<dbReference type="GO" id="GO:0045148">
    <property type="term" value="F:tripeptide aminopeptidase activity"/>
    <property type="evidence" value="ECO:0007669"/>
    <property type="project" value="UniProtKB-EC"/>
</dbReference>
<evidence type="ECO:0000256" key="1">
    <source>
        <dbReference type="ARBA" id="ARBA00001947"/>
    </source>
</evidence>
<keyword evidence="3 7" id="KW-0378">Hydrolase</keyword>
<dbReference type="NCBIfam" id="NF009920">
    <property type="entry name" value="PRK13381.1"/>
    <property type="match status" value="1"/>
</dbReference>
<proteinExistence type="predicted"/>
<dbReference type="SUPFAM" id="SSF55031">
    <property type="entry name" value="Bacterial exopeptidase dimerisation domain"/>
    <property type="match status" value="1"/>
</dbReference>
<dbReference type="InterPro" id="IPR010161">
    <property type="entry name" value="Peptidase_M20B"/>
</dbReference>
<dbReference type="InterPro" id="IPR036264">
    <property type="entry name" value="Bact_exopeptidase_dim_dom"/>
</dbReference>
<dbReference type="EC" id="3.4.11.4" evidence="5"/>
<keyword evidence="4" id="KW-0862">Zinc</keyword>
<dbReference type="Pfam" id="PF07687">
    <property type="entry name" value="M20_dimer"/>
    <property type="match status" value="1"/>
</dbReference>
<dbReference type="EMBL" id="JBHTJN010000004">
    <property type="protein sequence ID" value="MFD0965583.1"/>
    <property type="molecule type" value="Genomic_DNA"/>
</dbReference>
<evidence type="ECO:0000256" key="4">
    <source>
        <dbReference type="ARBA" id="ARBA00022833"/>
    </source>
</evidence>
<dbReference type="PROSITE" id="PS00758">
    <property type="entry name" value="ARGE_DAPE_CPG2_1"/>
    <property type="match status" value="1"/>
</dbReference>
<dbReference type="Proteomes" id="UP001596996">
    <property type="component" value="Unassembled WGS sequence"/>
</dbReference>
<dbReference type="SUPFAM" id="SSF53187">
    <property type="entry name" value="Zn-dependent exopeptidases"/>
    <property type="match status" value="1"/>
</dbReference>
<name>A0ABW3I791_9PAST</name>
<keyword evidence="8" id="KW-1185">Reference proteome</keyword>
<gene>
    <name evidence="7" type="primary">pepT</name>
    <name evidence="7" type="ORF">ACFQ02_01710</name>
</gene>
<sequence>MMNEIAQYKNQLLERFLCYVGFDTQSKSNTKTSPSSIGQMKLAKYLQQELYALGLQNITLDKNGVLTALLPSNVSPKMPTIGFIAHLDTSPQCSGKHIRPEIIENYRGGDIALGLGEKFISPVYYHFLHHLIGKTLIVTDGNTLLGADSKGGIAEIITALAFLKDTSFPHCNICVAFCPDKEIGLGTKILPLDKFPCNWAYTVSGGEVGELGCENFNAAYADITFHGQNSDVGKAKNNLINALALACEFQQSLPQQEMAENSEGEQGFFHLATFNGNIEHSKIQYWIRDFNKIRFEQRKQFLQNLVDNFNTKKKLKRKVELEIRDHYYNIAESPISLSNAVALADKAMKNCGIKPLHKAIRTDTEGAKLALKGMACPTLFTGAYNLQSNYELITLEGMLESVKLIVQISHCAMKPI</sequence>